<feature type="domain" description="PH" evidence="2">
    <location>
        <begin position="79"/>
        <end position="207"/>
    </location>
</feature>
<dbReference type="InterPro" id="IPR001849">
    <property type="entry name" value="PH_domain"/>
</dbReference>
<dbReference type="OrthoDB" id="5593352at2759"/>
<keyword evidence="4" id="KW-1185">Reference proteome</keyword>
<reference evidence="3 4" key="1">
    <citation type="journal article" date="2016" name="Sci. Rep.">
        <title>Peltaster fructicola genome reveals evolution from an invasive phytopathogen to an ectophytic parasite.</title>
        <authorList>
            <person name="Xu C."/>
            <person name="Chen H."/>
            <person name="Gleason M.L."/>
            <person name="Xu J.R."/>
            <person name="Liu H."/>
            <person name="Zhang R."/>
            <person name="Sun G."/>
        </authorList>
    </citation>
    <scope>NUCLEOTIDE SEQUENCE [LARGE SCALE GENOMIC DNA]</scope>
    <source>
        <strain evidence="3 4">LNHT1506</strain>
    </source>
</reference>
<proteinExistence type="predicted"/>
<dbReference type="SUPFAM" id="SSF50729">
    <property type="entry name" value="PH domain-like"/>
    <property type="match status" value="1"/>
</dbReference>
<dbReference type="EMBL" id="CP051143">
    <property type="protein sequence ID" value="QIX01611.1"/>
    <property type="molecule type" value="Genomic_DNA"/>
</dbReference>
<evidence type="ECO:0000313" key="3">
    <source>
        <dbReference type="EMBL" id="QIX01611.1"/>
    </source>
</evidence>
<dbReference type="InterPro" id="IPR039712">
    <property type="entry name" value="Meu6"/>
</dbReference>
<dbReference type="AlphaFoldDB" id="A0A6H0Y3W5"/>
<evidence type="ECO:0000256" key="1">
    <source>
        <dbReference type="SAM" id="MobiDB-lite"/>
    </source>
</evidence>
<evidence type="ECO:0000259" key="2">
    <source>
        <dbReference type="PROSITE" id="PS50003"/>
    </source>
</evidence>
<accession>A0A6H0Y3W5</accession>
<feature type="region of interest" description="Disordered" evidence="1">
    <location>
        <begin position="260"/>
        <end position="341"/>
    </location>
</feature>
<organism evidence="3 4">
    <name type="scientific">Peltaster fructicola</name>
    <dbReference type="NCBI Taxonomy" id="286661"/>
    <lineage>
        <taxon>Eukaryota</taxon>
        <taxon>Fungi</taxon>
        <taxon>Dikarya</taxon>
        <taxon>Ascomycota</taxon>
        <taxon>Pezizomycotina</taxon>
        <taxon>Dothideomycetes</taxon>
        <taxon>Dothideomycetes incertae sedis</taxon>
        <taxon>Peltaster</taxon>
    </lineage>
</organism>
<feature type="compositionally biased region" description="Basic and acidic residues" evidence="1">
    <location>
        <begin position="295"/>
        <end position="321"/>
    </location>
</feature>
<dbReference type="Pfam" id="PF15406">
    <property type="entry name" value="PH_6"/>
    <property type="match status" value="1"/>
</dbReference>
<gene>
    <name evidence="3" type="ORF">AMS68_007128</name>
</gene>
<dbReference type="InterPro" id="IPR039483">
    <property type="entry name" value="Meu6_PH_dom"/>
</dbReference>
<feature type="compositionally biased region" description="Low complexity" evidence="1">
    <location>
        <begin position="322"/>
        <end position="335"/>
    </location>
</feature>
<dbReference type="PROSITE" id="PS50003">
    <property type="entry name" value="PH_DOMAIN"/>
    <property type="match status" value="1"/>
</dbReference>
<dbReference type="CDD" id="cd00821">
    <property type="entry name" value="PH"/>
    <property type="match status" value="1"/>
</dbReference>
<dbReference type="Proteomes" id="UP000503462">
    <property type="component" value="Chromosome 5"/>
</dbReference>
<feature type="compositionally biased region" description="Basic and acidic residues" evidence="1">
    <location>
        <begin position="420"/>
        <end position="436"/>
    </location>
</feature>
<dbReference type="PANTHER" id="PTHR42073:SF1">
    <property type="entry name" value="MEIOTIC EXPRESSION UP-REGULATED PROTEIN 6"/>
    <property type="match status" value="1"/>
</dbReference>
<evidence type="ECO:0000313" key="4">
    <source>
        <dbReference type="Proteomes" id="UP000503462"/>
    </source>
</evidence>
<feature type="compositionally biased region" description="Basic and acidic residues" evidence="1">
    <location>
        <begin position="523"/>
        <end position="536"/>
    </location>
</feature>
<dbReference type="InterPro" id="IPR011993">
    <property type="entry name" value="PH-like_dom_sf"/>
</dbReference>
<feature type="compositionally biased region" description="Low complexity" evidence="1">
    <location>
        <begin position="404"/>
        <end position="419"/>
    </location>
</feature>
<name>A0A6H0Y3W5_9PEZI</name>
<feature type="region of interest" description="Disordered" evidence="1">
    <location>
        <begin position="404"/>
        <end position="436"/>
    </location>
</feature>
<feature type="compositionally biased region" description="Basic and acidic residues" evidence="1">
    <location>
        <begin position="544"/>
        <end position="554"/>
    </location>
</feature>
<feature type="region of interest" description="Disordered" evidence="1">
    <location>
        <begin position="1"/>
        <end position="23"/>
    </location>
</feature>
<sequence>MSDVHATPAAVAVPATETVPTPATETTPAIVAATEAPAAAKADEPVVAPAAATPAPAAVTAAEAAPAAAAAETAEKPVEPVNEGLLGYKAPGLLKQFTFAKKDFWFSDEPVSPAGLELYLRGEKADISHPVVAWASQTGKGLLFFVKKGETDKTRPAGVLPLYEVTDLKKSGTHEFTFRLHNQNHTFKASDEAERDGWYHSIEKSVEHGKASLESVRESEAYKSELAKLSSAGTTLTPGGAVVPVSASYPRKSAEFDTAVANAKPAGSDDEDELKKNNNKSRSNSRGVLARLRGKKEELEAKVEEKKEEHEAKKEEKEAAKAVETTPAAQTTTATDGPSEIETTAVAGFVGIEEKPKPTKRGSIFGSLKAGFKSPIKEKEFKDAELKQEGAVSDVAPQLPETTAAPVIAEPAPVAAAPESKLETETAKESEVLTPTREKKNFLSGFLPKRDRSVSPSAPVKDVAAIEPAVETPAVAAAPGVESPVVAADEAKVEETTPAAKRQSVFGGLGRRASKMMSRVQSSKKDELPTESKTEEATETTHPITEDLAAHEATEPVAVESTPTAVAPASGTVVAASA</sequence>
<feature type="region of interest" description="Disordered" evidence="1">
    <location>
        <begin position="492"/>
        <end position="578"/>
    </location>
</feature>
<dbReference type="Gene3D" id="2.30.29.30">
    <property type="entry name" value="Pleckstrin-homology domain (PH domain)/Phosphotyrosine-binding domain (PTB)"/>
    <property type="match status" value="1"/>
</dbReference>
<protein>
    <recommendedName>
        <fullName evidence="2">PH domain-containing protein</fullName>
    </recommendedName>
</protein>
<dbReference type="PANTHER" id="PTHR42073">
    <property type="entry name" value="MEIOTIC EXPRESSION UP-REGULATED PROTEIN 6"/>
    <property type="match status" value="1"/>
</dbReference>